<dbReference type="PANTHER" id="PTHR42723:SF1">
    <property type="entry name" value="CHLOROPHYLL SYNTHASE, CHLOROPLASTIC"/>
    <property type="match status" value="1"/>
</dbReference>
<dbReference type="InterPro" id="IPR044878">
    <property type="entry name" value="UbiA_sf"/>
</dbReference>
<protein>
    <submittedName>
        <fullName evidence="6">Hypothetical conserved protein</fullName>
    </submittedName>
</protein>
<dbReference type="PANTHER" id="PTHR42723">
    <property type="entry name" value="CHLOROPHYLL SYNTHASE"/>
    <property type="match status" value="1"/>
</dbReference>
<feature type="transmembrane region" description="Helical" evidence="5">
    <location>
        <begin position="84"/>
        <end position="104"/>
    </location>
</feature>
<comment type="subcellular location">
    <subcellularLocation>
        <location evidence="1">Membrane</location>
        <topology evidence="1">Multi-pass membrane protein</topology>
    </subcellularLocation>
</comment>
<dbReference type="EMBL" id="AP011800">
    <property type="protein sequence ID" value="BAL58358.1"/>
    <property type="molecule type" value="Genomic_DNA"/>
</dbReference>
<keyword evidence="4 5" id="KW-0472">Membrane</keyword>
<dbReference type="AlphaFoldDB" id="H5SQC2"/>
<sequence>MRAWVEQLRPACWLLFLTHGYLGFLVGAKAPLLAWEHFKDFWLALMCLGPLLGGFTLLIDDLYDLETDRRNPRRCGLPLVQGRLSSRAVGTVAWAQAGVGLVLAASISQVFFVLAVLGAVLGWAYAVPPLRAKGRPGLDLFTNALGVAVICPLAGWSLVQPWEAFPWGLAVVNALGTAGAYVGTALMDARYDRAAGVRTIAVALGAERARRFGWVLWLLYLVGLIGASVLGYGLPRSFGPWMAVLGVLFVGQYARVLRTADNPTGCWRQIVGLCALWHLMVLGVAISYVLS</sequence>
<organism evidence="6">
    <name type="scientific">Acetithermum autotrophicum</name>
    <dbReference type="NCBI Taxonomy" id="1446466"/>
    <lineage>
        <taxon>Bacteria</taxon>
        <taxon>Candidatus Bipolaricaulota</taxon>
        <taxon>Candidatus Acetithermum</taxon>
    </lineage>
</organism>
<dbReference type="Pfam" id="PF01040">
    <property type="entry name" value="UbiA"/>
    <property type="match status" value="1"/>
</dbReference>
<dbReference type="GO" id="GO:0016020">
    <property type="term" value="C:membrane"/>
    <property type="evidence" value="ECO:0007669"/>
    <property type="project" value="UniProtKB-SubCell"/>
</dbReference>
<evidence type="ECO:0000256" key="2">
    <source>
        <dbReference type="ARBA" id="ARBA00022692"/>
    </source>
</evidence>
<reference evidence="6" key="2">
    <citation type="journal article" date="2012" name="PLoS ONE">
        <title>A Deeply Branching Thermophilic Bacterium with an Ancient Acetyl-CoA Pathway Dominates a Subsurface Ecosystem.</title>
        <authorList>
            <person name="Takami H."/>
            <person name="Noguchi H."/>
            <person name="Takaki Y."/>
            <person name="Uchiyama I."/>
            <person name="Toyoda A."/>
            <person name="Nishi S."/>
            <person name="Chee G.-J."/>
            <person name="Arai W."/>
            <person name="Nunoura T."/>
            <person name="Itoh T."/>
            <person name="Hattori M."/>
            <person name="Takai K."/>
        </authorList>
    </citation>
    <scope>NUCLEOTIDE SEQUENCE</scope>
</reference>
<feature type="transmembrane region" description="Helical" evidence="5">
    <location>
        <begin position="165"/>
        <end position="191"/>
    </location>
</feature>
<keyword evidence="3 5" id="KW-1133">Transmembrane helix</keyword>
<feature type="transmembrane region" description="Helical" evidence="5">
    <location>
        <begin position="41"/>
        <end position="63"/>
    </location>
</feature>
<feature type="transmembrane region" description="Helical" evidence="5">
    <location>
        <begin position="110"/>
        <end position="128"/>
    </location>
</feature>
<evidence type="ECO:0000256" key="4">
    <source>
        <dbReference type="ARBA" id="ARBA00023136"/>
    </source>
</evidence>
<feature type="transmembrane region" description="Helical" evidence="5">
    <location>
        <begin position="212"/>
        <end position="232"/>
    </location>
</feature>
<evidence type="ECO:0000256" key="3">
    <source>
        <dbReference type="ARBA" id="ARBA00022989"/>
    </source>
</evidence>
<feature type="transmembrane region" description="Helical" evidence="5">
    <location>
        <begin position="140"/>
        <end position="159"/>
    </location>
</feature>
<dbReference type="InterPro" id="IPR000537">
    <property type="entry name" value="UbiA_prenyltransferase"/>
</dbReference>
<proteinExistence type="predicted"/>
<feature type="transmembrane region" description="Helical" evidence="5">
    <location>
        <begin position="270"/>
        <end position="290"/>
    </location>
</feature>
<accession>H5SQC2</accession>
<feature type="transmembrane region" description="Helical" evidence="5">
    <location>
        <begin position="238"/>
        <end position="258"/>
    </location>
</feature>
<name>H5SQC2_ACEAU</name>
<evidence type="ECO:0000256" key="5">
    <source>
        <dbReference type="SAM" id="Phobius"/>
    </source>
</evidence>
<dbReference type="Gene3D" id="1.20.120.1780">
    <property type="entry name" value="UbiA prenyltransferase"/>
    <property type="match status" value="1"/>
</dbReference>
<dbReference type="Gene3D" id="1.10.357.140">
    <property type="entry name" value="UbiA prenyltransferase"/>
    <property type="match status" value="1"/>
</dbReference>
<dbReference type="GO" id="GO:0016765">
    <property type="term" value="F:transferase activity, transferring alkyl or aryl (other than methyl) groups"/>
    <property type="evidence" value="ECO:0007669"/>
    <property type="project" value="InterPro"/>
</dbReference>
<keyword evidence="2 5" id="KW-0812">Transmembrane</keyword>
<dbReference type="InterPro" id="IPR050475">
    <property type="entry name" value="Prenyltransferase_related"/>
</dbReference>
<gene>
    <name evidence="6" type="ORF">HGMM_OP1C053</name>
</gene>
<evidence type="ECO:0000313" key="6">
    <source>
        <dbReference type="EMBL" id="BAL58358.1"/>
    </source>
</evidence>
<reference evidence="6" key="1">
    <citation type="journal article" date="2005" name="Environ. Microbiol.">
        <title>Genetic and functional properties of uncultivated thermophilic crenarchaeotes from a subsurface gold mine as revealed by analysis of genome fragments.</title>
        <authorList>
            <person name="Nunoura T."/>
            <person name="Hirayama H."/>
            <person name="Takami H."/>
            <person name="Oida H."/>
            <person name="Nishi S."/>
            <person name="Shimamura S."/>
            <person name="Suzuki Y."/>
            <person name="Inagaki F."/>
            <person name="Takai K."/>
            <person name="Nealson K.H."/>
            <person name="Horikoshi K."/>
        </authorList>
    </citation>
    <scope>NUCLEOTIDE SEQUENCE</scope>
</reference>
<feature type="transmembrane region" description="Helical" evidence="5">
    <location>
        <begin position="12"/>
        <end position="35"/>
    </location>
</feature>
<evidence type="ECO:0000256" key="1">
    <source>
        <dbReference type="ARBA" id="ARBA00004141"/>
    </source>
</evidence>